<dbReference type="Pfam" id="PF03069">
    <property type="entry name" value="FmdA_AmdA"/>
    <property type="match status" value="2"/>
</dbReference>
<organism evidence="1 2">
    <name type="scientific">Paracoccus liaowanqingii</name>
    <dbReference type="NCBI Taxonomy" id="2560053"/>
    <lineage>
        <taxon>Bacteria</taxon>
        <taxon>Pseudomonadati</taxon>
        <taxon>Pseudomonadota</taxon>
        <taxon>Alphaproteobacteria</taxon>
        <taxon>Rhodobacterales</taxon>
        <taxon>Paracoccaceae</taxon>
        <taxon>Paracoccus</taxon>
    </lineage>
</organism>
<proteinExistence type="predicted"/>
<evidence type="ECO:0000313" key="2">
    <source>
        <dbReference type="Proteomes" id="UP000296374"/>
    </source>
</evidence>
<dbReference type="EMBL" id="CP038439">
    <property type="protein sequence ID" value="QBX35102.1"/>
    <property type="molecule type" value="Genomic_DNA"/>
</dbReference>
<dbReference type="RefSeq" id="WP_135313385.1">
    <property type="nucleotide sequence ID" value="NZ_CP038439.1"/>
</dbReference>
<dbReference type="AlphaFoldDB" id="A0A4V1BJ54"/>
<dbReference type="Gene3D" id="2.60.120.580">
    <property type="entry name" value="Acetamidase/Formamidase-like domains"/>
    <property type="match status" value="2"/>
</dbReference>
<sequence>MTTHSLAATPRTVHWGRFWSGLPPVLEIEAGDTLTIETHSGREEVLPPDGSGMTVAPALRDILAADLPRRGHLLTGPVAIRGAQPGDVLDIRIDAVELGADWGFNLVRPSSGTLIGEFPVSQQAMTLIPVDRAARTARLPWGAVLPLNPFFGVMGVAPPPEWGELTSIQPRLHGGNMDLKLLTPGATLSLPVHAEGALFSCGDGHGCQGDGEVCITALEMSLTGTFTFTLRKAGDHSVTLPQAETADEIISMGFHADLDEAMRIALRQMIAIISERTGITLTEAYQFCSLAVDFAVTQTVNGEKGVHGRLKKTLLTKG</sequence>
<gene>
    <name evidence="1" type="ORF">E4191_10600</name>
</gene>
<reference evidence="2" key="1">
    <citation type="submission" date="2019-03" db="EMBL/GenBank/DDBJ databases">
        <authorList>
            <person name="Li J."/>
        </authorList>
    </citation>
    <scope>NUCLEOTIDE SEQUENCE [LARGE SCALE GENOMIC DNA]</scope>
    <source>
        <strain evidence="2">2251</strain>
    </source>
</reference>
<dbReference type="SUPFAM" id="SSF141130">
    <property type="entry name" value="Acetamidase/Formamidase-like"/>
    <property type="match status" value="1"/>
</dbReference>
<dbReference type="Gene3D" id="3.10.28.20">
    <property type="entry name" value="Acetamidase/Formamidase-like domains"/>
    <property type="match status" value="1"/>
</dbReference>
<protein>
    <submittedName>
        <fullName evidence="1">Amidase</fullName>
    </submittedName>
</protein>
<dbReference type="Proteomes" id="UP000296374">
    <property type="component" value="Chromosome"/>
</dbReference>
<dbReference type="GO" id="GO:0016811">
    <property type="term" value="F:hydrolase activity, acting on carbon-nitrogen (but not peptide) bonds, in linear amides"/>
    <property type="evidence" value="ECO:0007669"/>
    <property type="project" value="InterPro"/>
</dbReference>
<name>A0A4V1BJ54_9RHOB</name>
<evidence type="ECO:0000313" key="1">
    <source>
        <dbReference type="EMBL" id="QBX35102.1"/>
    </source>
</evidence>
<accession>A0A4V1BJ54</accession>
<dbReference type="InterPro" id="IPR004304">
    <property type="entry name" value="FmdA_AmdA"/>
</dbReference>
<dbReference type="PANTHER" id="PTHR31891">
    <property type="entry name" value="FORMAMIDASE C869.04-RELATED"/>
    <property type="match status" value="1"/>
</dbReference>
<dbReference type="KEGG" id="plia:E4191_10600"/>
<dbReference type="PANTHER" id="PTHR31891:SF1">
    <property type="entry name" value="FORMAMIDASE C869.04-RELATED"/>
    <property type="match status" value="1"/>
</dbReference>